<evidence type="ECO:0000313" key="2">
    <source>
        <dbReference type="Proteomes" id="UP000095767"/>
    </source>
</evidence>
<proteinExistence type="predicted"/>
<name>A0A1E5VT45_9POAL</name>
<keyword evidence="2" id="KW-1185">Reference proteome</keyword>
<evidence type="ECO:0000313" key="1">
    <source>
        <dbReference type="EMBL" id="OEL28293.1"/>
    </source>
</evidence>
<protein>
    <submittedName>
        <fullName evidence="1">Uncharacterized protein</fullName>
    </submittedName>
</protein>
<dbReference type="Proteomes" id="UP000095767">
    <property type="component" value="Unassembled WGS sequence"/>
</dbReference>
<gene>
    <name evidence="1" type="ORF">BAE44_0010689</name>
</gene>
<comment type="caution">
    <text evidence="1">The sequence shown here is derived from an EMBL/GenBank/DDBJ whole genome shotgun (WGS) entry which is preliminary data.</text>
</comment>
<dbReference type="EMBL" id="LWDX02030365">
    <property type="protein sequence ID" value="OEL28293.1"/>
    <property type="molecule type" value="Genomic_DNA"/>
</dbReference>
<organism evidence="1 2">
    <name type="scientific">Dichanthelium oligosanthes</name>
    <dbReference type="NCBI Taxonomy" id="888268"/>
    <lineage>
        <taxon>Eukaryota</taxon>
        <taxon>Viridiplantae</taxon>
        <taxon>Streptophyta</taxon>
        <taxon>Embryophyta</taxon>
        <taxon>Tracheophyta</taxon>
        <taxon>Spermatophyta</taxon>
        <taxon>Magnoliopsida</taxon>
        <taxon>Liliopsida</taxon>
        <taxon>Poales</taxon>
        <taxon>Poaceae</taxon>
        <taxon>PACMAD clade</taxon>
        <taxon>Panicoideae</taxon>
        <taxon>Panicodae</taxon>
        <taxon>Paniceae</taxon>
        <taxon>Dichantheliinae</taxon>
        <taxon>Dichanthelium</taxon>
    </lineage>
</organism>
<accession>A0A1E5VT45</accession>
<feature type="non-terminal residue" evidence="1">
    <location>
        <position position="1"/>
    </location>
</feature>
<dbReference type="AlphaFoldDB" id="A0A1E5VT45"/>
<sequence length="18" mass="1901">LAKGTPLCHLFIEASTTV</sequence>
<reference evidence="1 2" key="1">
    <citation type="submission" date="2016-09" db="EMBL/GenBank/DDBJ databases">
        <title>The draft genome of Dichanthelium oligosanthes: A C3 panicoid grass species.</title>
        <authorList>
            <person name="Studer A.J."/>
            <person name="Schnable J.C."/>
            <person name="Brutnell T.P."/>
        </authorList>
    </citation>
    <scope>NUCLEOTIDE SEQUENCE [LARGE SCALE GENOMIC DNA]</scope>
    <source>
        <strain evidence="2">cv. Kellogg 1175</strain>
        <tissue evidence="1">Leaf</tissue>
    </source>
</reference>